<proteinExistence type="predicted"/>
<dbReference type="SUPFAM" id="SSF53474">
    <property type="entry name" value="alpha/beta-Hydrolases"/>
    <property type="match status" value="1"/>
</dbReference>
<evidence type="ECO:0000313" key="2">
    <source>
        <dbReference type="EMBL" id="MBW8638404.1"/>
    </source>
</evidence>
<evidence type="ECO:0000313" key="3">
    <source>
        <dbReference type="Proteomes" id="UP001196509"/>
    </source>
</evidence>
<name>A0AAE2ZKB4_9HYPH</name>
<reference evidence="2" key="1">
    <citation type="submission" date="2021-08" db="EMBL/GenBank/DDBJ databases">
        <title>Hoeflea bacterium WL0058 sp. nov., isolated from the sediment.</title>
        <authorList>
            <person name="Wang L."/>
            <person name="Zhang D."/>
        </authorList>
    </citation>
    <scope>NUCLEOTIDE SEQUENCE</scope>
    <source>
        <strain evidence="2">WL0058</strain>
    </source>
</reference>
<organism evidence="2 3">
    <name type="scientific">Flavimaribacter sediminis</name>
    <dbReference type="NCBI Taxonomy" id="2865987"/>
    <lineage>
        <taxon>Bacteria</taxon>
        <taxon>Pseudomonadati</taxon>
        <taxon>Pseudomonadota</taxon>
        <taxon>Alphaproteobacteria</taxon>
        <taxon>Hyphomicrobiales</taxon>
        <taxon>Rhizobiaceae</taxon>
        <taxon>Flavimaribacter</taxon>
    </lineage>
</organism>
<accession>A0AAE2ZKB4</accession>
<keyword evidence="3" id="KW-1185">Reference proteome</keyword>
<keyword evidence="1" id="KW-0732">Signal</keyword>
<dbReference type="RefSeq" id="WP_220229029.1">
    <property type="nucleotide sequence ID" value="NZ_JAICBX010000002.1"/>
</dbReference>
<protein>
    <submittedName>
        <fullName evidence="2">Uncharacterized protein</fullName>
    </submittedName>
</protein>
<feature type="chain" id="PRO_5042054949" evidence="1">
    <location>
        <begin position="29"/>
        <end position="367"/>
    </location>
</feature>
<evidence type="ECO:0000256" key="1">
    <source>
        <dbReference type="SAM" id="SignalP"/>
    </source>
</evidence>
<dbReference type="EMBL" id="JAICBX010000002">
    <property type="protein sequence ID" value="MBW8638404.1"/>
    <property type="molecule type" value="Genomic_DNA"/>
</dbReference>
<gene>
    <name evidence="2" type="ORF">K1W69_14500</name>
</gene>
<dbReference type="Proteomes" id="UP001196509">
    <property type="component" value="Unassembled WGS sequence"/>
</dbReference>
<dbReference type="Gene3D" id="3.40.50.1820">
    <property type="entry name" value="alpha/beta hydrolase"/>
    <property type="match status" value="1"/>
</dbReference>
<dbReference type="AlphaFoldDB" id="A0AAE2ZKB4"/>
<sequence length="367" mass="42153">MARQKTWRTRLLSIIAVFLLCLPATAGASPKNEILFIFNHGSSVHYGADCYIPLLHPRPQWLNDIDNQYVEGLKVRVVTPCTGFERGANPDENGCNQVWVCNRAKFIVWMIERYQAQGYPPEHIFVGGHSAGGWASLLIKRWKPELFNGVIVTAPAFNGKRRGRMCKCVDCEGEPKNKWNSFHRYWHENRLGLMGPDRPDLRALVFTFLCDPYARPAELTFDDNLHVKTEVYPTGLGRSLSCAKKPKNKRYRLLEEGRPVSVERCDHPVDYSPKKPPACGSGKDDESHPSYATILNCPEGMREICERNQHTRTHRSDDFREYVASNRLVIDFMEERLKDWRPPAPSSHGRTPCSFIDFPKECPPYRY</sequence>
<dbReference type="InterPro" id="IPR029058">
    <property type="entry name" value="AB_hydrolase_fold"/>
</dbReference>
<feature type="signal peptide" evidence="1">
    <location>
        <begin position="1"/>
        <end position="28"/>
    </location>
</feature>
<comment type="caution">
    <text evidence="2">The sequence shown here is derived from an EMBL/GenBank/DDBJ whole genome shotgun (WGS) entry which is preliminary data.</text>
</comment>